<proteinExistence type="inferred from homology"/>
<evidence type="ECO:0000256" key="2">
    <source>
        <dbReference type="ARBA" id="ARBA00022741"/>
    </source>
</evidence>
<keyword evidence="2 5" id="KW-0547">Nucleotide-binding</keyword>
<dbReference type="Proteomes" id="UP000189796">
    <property type="component" value="Chromosome I"/>
</dbReference>
<dbReference type="PRINTS" id="PR00775">
    <property type="entry name" value="HEATSHOCK90"/>
</dbReference>
<keyword evidence="3 5" id="KW-0067">ATP-binding</keyword>
<dbReference type="Pfam" id="PF13589">
    <property type="entry name" value="HATPase_c_3"/>
    <property type="match status" value="1"/>
</dbReference>
<evidence type="ECO:0000256" key="5">
    <source>
        <dbReference type="HAMAP-Rule" id="MF_00505"/>
    </source>
</evidence>
<evidence type="ECO:0000256" key="6">
    <source>
        <dbReference type="PIRSR" id="PIRSR002583-1"/>
    </source>
</evidence>
<feature type="binding site" evidence="6">
    <location>
        <begin position="126"/>
        <end position="131"/>
    </location>
    <ligand>
        <name>ATP</name>
        <dbReference type="ChEBI" id="CHEBI:30616"/>
    </ligand>
</feature>
<feature type="binding site" evidence="6">
    <location>
        <position position="181"/>
    </location>
    <ligand>
        <name>ATP</name>
        <dbReference type="ChEBI" id="CHEBI:30616"/>
    </ligand>
</feature>
<feature type="region of interest" description="C" evidence="5">
    <location>
        <begin position="552"/>
        <end position="627"/>
    </location>
</feature>
<sequence length="627" mass="68765">MTVNTDTSAVSQPFQAEVAELLHLMVHSVYSETDIFLRELISNASDACDKLRYEAIAAPDLIADGAPPKIRIAPDKKAGTLSVIDSGIGMDRQELIDNLGTIARSGTKSFLSRLTEAKDGAGLIGQFGVGFYSAFMVADRIVVTSRRAGTDQVWTWSSSGGSGFEIAPASEEDASRIARGTEIVLHLKQDAAKYLETYEIERIVRAYSDNIQFPIELKPEDGEPRQINSASALWQRSKSELTAEDYTQAYRAIAGAFDDPAMTLHYRAEGRQSYAVLLFAPSTKPFDLFEPSRKGKVKLYVRRVFIADDADLLPGYLRFIRGVIDSEDLPLNISREMLQNNPQLAQIRKAVTGRVIGELETLGEKEPEAFAKIWDAFGPVIKEGIWEDFERREKLLALSRFTTTAGERRSLKQYAESLKPNQTEVYYLVGDSLDRLKSNPKLESASARGIEVLLLTDPVDAFWTSAPLDFGGKPLKSLSQGDVDFGLIPLLDEHADDKNKENSGTDEAATIAVIKDTLGERVSDVRASQRLTTSASCLVAGGNARDRQLERLLAQQNKGAGAKPILEINMRHPLVAAIAGNKDAAADLSFLLLEQAQILDGELPEDPAAFANRLNQLVLRGLSKTEG</sequence>
<dbReference type="Gene3D" id="1.20.120.790">
    <property type="entry name" value="Heat shock protein 90, C-terminal domain"/>
    <property type="match status" value="1"/>
</dbReference>
<dbReference type="InterPro" id="IPR036890">
    <property type="entry name" value="HATPase_C_sf"/>
</dbReference>
<feature type="binding site" evidence="6">
    <location>
        <begin position="105"/>
        <end position="106"/>
    </location>
    <ligand>
        <name>ATP</name>
        <dbReference type="ChEBI" id="CHEBI:30616"/>
    </ligand>
</feature>
<dbReference type="Gene3D" id="3.40.50.11260">
    <property type="match status" value="1"/>
</dbReference>
<feature type="domain" description="Histidine kinase/HSP90-like ATPase" evidence="7">
    <location>
        <begin position="32"/>
        <end position="191"/>
    </location>
</feature>
<dbReference type="InterPro" id="IPR020568">
    <property type="entry name" value="Ribosomal_Su5_D2-typ_SF"/>
</dbReference>
<dbReference type="SUPFAM" id="SSF54211">
    <property type="entry name" value="Ribosomal protein S5 domain 2-like"/>
    <property type="match status" value="1"/>
</dbReference>
<dbReference type="HAMAP" id="MF_00505">
    <property type="entry name" value="HSP90"/>
    <property type="match status" value="1"/>
</dbReference>
<reference evidence="8 9" key="1">
    <citation type="submission" date="2016-11" db="EMBL/GenBank/DDBJ databases">
        <authorList>
            <person name="Jaros S."/>
            <person name="Januszkiewicz K."/>
            <person name="Wedrychowicz H."/>
        </authorList>
    </citation>
    <scope>NUCLEOTIDE SEQUENCE [LARGE SCALE GENOMIC DNA]</scope>
    <source>
        <strain evidence="8 9">GAS138</strain>
    </source>
</reference>
<feature type="binding site" evidence="6">
    <location>
        <position position="90"/>
    </location>
    <ligand>
        <name>ATP</name>
        <dbReference type="ChEBI" id="CHEBI:30616"/>
    </ligand>
</feature>
<dbReference type="GO" id="GO:0051082">
    <property type="term" value="F:unfolded protein binding"/>
    <property type="evidence" value="ECO:0007669"/>
    <property type="project" value="UniProtKB-UniRule"/>
</dbReference>
<dbReference type="Gene3D" id="3.30.230.80">
    <property type="match status" value="1"/>
</dbReference>
<dbReference type="GO" id="GO:0005524">
    <property type="term" value="F:ATP binding"/>
    <property type="evidence" value="ECO:0007669"/>
    <property type="project" value="UniProtKB-UniRule"/>
</dbReference>
<dbReference type="GO" id="GO:0005737">
    <property type="term" value="C:cytoplasm"/>
    <property type="evidence" value="ECO:0007669"/>
    <property type="project" value="UniProtKB-SubCell"/>
</dbReference>
<evidence type="ECO:0000313" key="8">
    <source>
        <dbReference type="EMBL" id="SHH95711.1"/>
    </source>
</evidence>
<dbReference type="InterPro" id="IPR003594">
    <property type="entry name" value="HATPase_dom"/>
</dbReference>
<dbReference type="Gene3D" id="3.30.565.10">
    <property type="entry name" value="Histidine kinase-like ATPase, C-terminal domain"/>
    <property type="match status" value="1"/>
</dbReference>
<comment type="subunit">
    <text evidence="5">Homodimer.</text>
</comment>
<dbReference type="NCBIfam" id="NF003555">
    <property type="entry name" value="PRK05218.1"/>
    <property type="match status" value="1"/>
</dbReference>
<dbReference type="InterPro" id="IPR037196">
    <property type="entry name" value="HSP90_C"/>
</dbReference>
<dbReference type="CDD" id="cd16927">
    <property type="entry name" value="HATPase_Hsp90-like"/>
    <property type="match status" value="1"/>
</dbReference>
<dbReference type="SUPFAM" id="SSF110942">
    <property type="entry name" value="HSP90 C-terminal domain"/>
    <property type="match status" value="1"/>
</dbReference>
<feature type="binding site" evidence="6">
    <location>
        <position position="335"/>
    </location>
    <ligand>
        <name>ATP</name>
        <dbReference type="ChEBI" id="CHEBI:30616"/>
    </ligand>
</feature>
<dbReference type="OrthoDB" id="9802640at2"/>
<evidence type="ECO:0000256" key="4">
    <source>
        <dbReference type="ARBA" id="ARBA00023186"/>
    </source>
</evidence>
<dbReference type="PANTHER" id="PTHR11528">
    <property type="entry name" value="HEAT SHOCK PROTEIN 90 FAMILY MEMBER"/>
    <property type="match status" value="1"/>
</dbReference>
<evidence type="ECO:0000313" key="9">
    <source>
        <dbReference type="Proteomes" id="UP000189796"/>
    </source>
</evidence>
<gene>
    <name evidence="5" type="primary">htpG</name>
    <name evidence="8" type="ORF">SAMN05443248_7092</name>
</gene>
<feature type="binding site" evidence="6">
    <location>
        <position position="85"/>
    </location>
    <ligand>
        <name>ATP</name>
        <dbReference type="ChEBI" id="CHEBI:30616"/>
    </ligand>
</feature>
<dbReference type="Pfam" id="PF00183">
    <property type="entry name" value="HSP90"/>
    <property type="match status" value="1"/>
</dbReference>
<dbReference type="RefSeq" id="WP_079605366.1">
    <property type="nucleotide sequence ID" value="NZ_LT670817.1"/>
</dbReference>
<evidence type="ECO:0000256" key="3">
    <source>
        <dbReference type="ARBA" id="ARBA00022840"/>
    </source>
</evidence>
<comment type="similarity">
    <text evidence="1 5">Belongs to the heat shock protein 90 family.</text>
</comment>
<dbReference type="EMBL" id="LT670817">
    <property type="protein sequence ID" value="SHH95711.1"/>
    <property type="molecule type" value="Genomic_DNA"/>
</dbReference>
<keyword evidence="4 5" id="KW-0143">Chaperone</keyword>
<feature type="binding site" evidence="6">
    <location>
        <position position="39"/>
    </location>
    <ligand>
        <name>ATP</name>
        <dbReference type="ChEBI" id="CHEBI:30616"/>
    </ligand>
</feature>
<dbReference type="InterPro" id="IPR001404">
    <property type="entry name" value="Hsp90_fam"/>
</dbReference>
<organism evidence="8 9">
    <name type="scientific">Bradyrhizobium erythrophlei</name>
    <dbReference type="NCBI Taxonomy" id="1437360"/>
    <lineage>
        <taxon>Bacteria</taxon>
        <taxon>Pseudomonadati</taxon>
        <taxon>Pseudomonadota</taxon>
        <taxon>Alphaproteobacteria</taxon>
        <taxon>Hyphomicrobiales</taxon>
        <taxon>Nitrobacteraceae</taxon>
        <taxon>Bradyrhizobium</taxon>
    </lineage>
</organism>
<dbReference type="FunFam" id="3.30.565.10:FF:000005">
    <property type="entry name" value="Heat shock protein 90"/>
    <property type="match status" value="1"/>
</dbReference>
<protein>
    <recommendedName>
        <fullName evidence="5">Chaperone protein HtpG</fullName>
    </recommendedName>
    <alternativeName>
        <fullName evidence="5">Heat shock protein HtpG</fullName>
    </alternativeName>
    <alternativeName>
        <fullName evidence="5">High temperature protein G</fullName>
    </alternativeName>
</protein>
<dbReference type="SMART" id="SM00387">
    <property type="entry name" value="HATPase_c"/>
    <property type="match status" value="1"/>
</dbReference>
<keyword evidence="5" id="KW-0963">Cytoplasm</keyword>
<comment type="subcellular location">
    <subcellularLocation>
        <location evidence="5">Cytoplasm</location>
    </subcellularLocation>
</comment>
<feature type="binding site" evidence="6">
    <location>
        <position position="43"/>
    </location>
    <ligand>
        <name>ATP</name>
        <dbReference type="ChEBI" id="CHEBI:30616"/>
    </ligand>
</feature>
<accession>A0A1M5X7E4</accession>
<dbReference type="GO" id="GO:0140662">
    <property type="term" value="F:ATP-dependent protein folding chaperone"/>
    <property type="evidence" value="ECO:0007669"/>
    <property type="project" value="InterPro"/>
</dbReference>
<name>A0A1M5X7E4_9BRAD</name>
<keyword evidence="5" id="KW-0346">Stress response</keyword>
<dbReference type="GO" id="GO:0016887">
    <property type="term" value="F:ATP hydrolysis activity"/>
    <property type="evidence" value="ECO:0007669"/>
    <property type="project" value="InterPro"/>
</dbReference>
<dbReference type="InterPro" id="IPR020575">
    <property type="entry name" value="Hsp90_N"/>
</dbReference>
<feature type="binding site" evidence="6">
    <location>
        <position position="98"/>
    </location>
    <ligand>
        <name>ATP</name>
        <dbReference type="ChEBI" id="CHEBI:30616"/>
    </ligand>
</feature>
<dbReference type="PIRSF" id="PIRSF002583">
    <property type="entry name" value="Hsp90"/>
    <property type="match status" value="1"/>
</dbReference>
<feature type="region of interest" description="A; substrate-binding" evidence="5">
    <location>
        <begin position="1"/>
        <end position="335"/>
    </location>
</feature>
<dbReference type="AlphaFoldDB" id="A0A1M5X7E4"/>
<dbReference type="SUPFAM" id="SSF55874">
    <property type="entry name" value="ATPase domain of HSP90 chaperone/DNA topoisomerase II/histidine kinase"/>
    <property type="match status" value="1"/>
</dbReference>
<evidence type="ECO:0000256" key="1">
    <source>
        <dbReference type="ARBA" id="ARBA00008239"/>
    </source>
</evidence>
<feature type="region of interest" description="B" evidence="5">
    <location>
        <begin position="336"/>
        <end position="551"/>
    </location>
</feature>
<evidence type="ECO:0000259" key="7">
    <source>
        <dbReference type="SMART" id="SM00387"/>
    </source>
</evidence>
<comment type="function">
    <text evidence="5">Molecular chaperone. Has ATPase activity.</text>
</comment>